<dbReference type="AlphaFoldDB" id="A0A2D3W731"/>
<sequence length="218" mass="24612">IKTIEEMIDSLEKEKFRLPAATTESSEQHEDVPLKETQKETEPTSVQDHGVTDAQLYARLCEKLLDRNVELGECFQQYIRFERFQDHVLTLNSSAKDESAKILKHNSAIIRHFVQDVFGFESQIKIVKTDAPATQIAAPAPLTESLTMLEDLPLEDDSNYSMIENTTFEGAPQSESCATGAMMSMQKELDATEILNTPFVQKATDLFVAQKIQIRQKV</sequence>
<reference evidence="2 3" key="1">
    <citation type="journal article" date="2017" name="Front. Microbiol.">
        <title>Comparative Genomic Analysis of the Class Epsilonproteobacteria and Proposed Reclassification to Epsilonbacteraeota (phyl. nov.).</title>
        <authorList>
            <person name="Waite D.W."/>
            <person name="Vanwonterghem I."/>
            <person name="Rinke C."/>
            <person name="Parks D.H."/>
            <person name="Zhang Y."/>
            <person name="Takai K."/>
            <person name="Sievert S.M."/>
            <person name="Simon J."/>
            <person name="Campbell B.J."/>
            <person name="Hanson T.E."/>
            <person name="Woyke T."/>
            <person name="Klotz M.G."/>
            <person name="Hugenholtz P."/>
        </authorList>
    </citation>
    <scope>NUCLEOTIDE SEQUENCE [LARGE SCALE GENOMIC DNA]</scope>
    <source>
        <strain evidence="2">UBA11420</strain>
    </source>
</reference>
<feature type="non-terminal residue" evidence="2">
    <location>
        <position position="1"/>
    </location>
</feature>
<comment type="caution">
    <text evidence="2">The sequence shown here is derived from an EMBL/GenBank/DDBJ whole genome shotgun (WGS) entry which is preliminary data.</text>
</comment>
<evidence type="ECO:0000313" key="2">
    <source>
        <dbReference type="EMBL" id="DAB37161.1"/>
    </source>
</evidence>
<proteinExistence type="predicted"/>
<dbReference type="EMBL" id="DLUG01000033">
    <property type="protein sequence ID" value="DAB37161.1"/>
    <property type="molecule type" value="Genomic_DNA"/>
</dbReference>
<evidence type="ECO:0000256" key="1">
    <source>
        <dbReference type="SAM" id="MobiDB-lite"/>
    </source>
</evidence>
<gene>
    <name evidence="2" type="ORF">CFH80_01050</name>
</gene>
<feature type="compositionally biased region" description="Basic and acidic residues" evidence="1">
    <location>
        <begin position="26"/>
        <end position="42"/>
    </location>
</feature>
<dbReference type="Proteomes" id="UP000231638">
    <property type="component" value="Unassembled WGS sequence"/>
</dbReference>
<protein>
    <submittedName>
        <fullName evidence="2">DNA polymerase III subunit gamma/tau</fullName>
    </submittedName>
</protein>
<evidence type="ECO:0000313" key="3">
    <source>
        <dbReference type="Proteomes" id="UP000231638"/>
    </source>
</evidence>
<feature type="region of interest" description="Disordered" evidence="1">
    <location>
        <begin position="15"/>
        <end position="48"/>
    </location>
</feature>
<accession>A0A2D3W731</accession>
<organism evidence="2 3">
    <name type="scientific">Sulfurospirillum cavolei</name>
    <dbReference type="NCBI Taxonomy" id="366522"/>
    <lineage>
        <taxon>Bacteria</taxon>
        <taxon>Pseudomonadati</taxon>
        <taxon>Campylobacterota</taxon>
        <taxon>Epsilonproteobacteria</taxon>
        <taxon>Campylobacterales</taxon>
        <taxon>Sulfurospirillaceae</taxon>
        <taxon>Sulfurospirillum</taxon>
    </lineage>
</organism>
<name>A0A2D3W731_9BACT</name>